<dbReference type="EMBL" id="JACGWN010000002">
    <property type="protein sequence ID" value="KAL0458611.1"/>
    <property type="molecule type" value="Genomic_DNA"/>
</dbReference>
<dbReference type="Pfam" id="PF14223">
    <property type="entry name" value="Retrotran_gag_2"/>
    <property type="match status" value="1"/>
</dbReference>
<reference evidence="1" key="2">
    <citation type="journal article" date="2024" name="Plant">
        <title>Genomic evolution and insights into agronomic trait innovations of Sesamum species.</title>
        <authorList>
            <person name="Miao H."/>
            <person name="Wang L."/>
            <person name="Qu L."/>
            <person name="Liu H."/>
            <person name="Sun Y."/>
            <person name="Le M."/>
            <person name="Wang Q."/>
            <person name="Wei S."/>
            <person name="Zheng Y."/>
            <person name="Lin W."/>
            <person name="Duan Y."/>
            <person name="Cao H."/>
            <person name="Xiong S."/>
            <person name="Wang X."/>
            <person name="Wei L."/>
            <person name="Li C."/>
            <person name="Ma Q."/>
            <person name="Ju M."/>
            <person name="Zhao R."/>
            <person name="Li G."/>
            <person name="Mu C."/>
            <person name="Tian Q."/>
            <person name="Mei H."/>
            <person name="Zhang T."/>
            <person name="Gao T."/>
            <person name="Zhang H."/>
        </authorList>
    </citation>
    <scope>NUCLEOTIDE SEQUENCE</scope>
    <source>
        <strain evidence="1">KEN1</strain>
    </source>
</reference>
<comment type="caution">
    <text evidence="1">The sequence shown here is derived from an EMBL/GenBank/DDBJ whole genome shotgun (WGS) entry which is preliminary data.</text>
</comment>
<proteinExistence type="predicted"/>
<dbReference type="AlphaFoldDB" id="A0AAW2Y004"/>
<protein>
    <submittedName>
        <fullName evidence="1">Uncharacterized protein</fullName>
    </submittedName>
</protein>
<gene>
    <name evidence="1" type="ORF">Slati_0488300</name>
</gene>
<evidence type="ECO:0000313" key="1">
    <source>
        <dbReference type="EMBL" id="KAL0458611.1"/>
    </source>
</evidence>
<reference evidence="1" key="1">
    <citation type="submission" date="2020-06" db="EMBL/GenBank/DDBJ databases">
        <authorList>
            <person name="Li T."/>
            <person name="Hu X."/>
            <person name="Zhang T."/>
            <person name="Song X."/>
            <person name="Zhang H."/>
            <person name="Dai N."/>
            <person name="Sheng W."/>
            <person name="Hou X."/>
            <person name="Wei L."/>
        </authorList>
    </citation>
    <scope>NUCLEOTIDE SEQUENCE</scope>
    <source>
        <strain evidence="1">KEN1</strain>
        <tissue evidence="1">Leaf</tissue>
    </source>
</reference>
<organism evidence="1">
    <name type="scientific">Sesamum latifolium</name>
    <dbReference type="NCBI Taxonomy" id="2727402"/>
    <lineage>
        <taxon>Eukaryota</taxon>
        <taxon>Viridiplantae</taxon>
        <taxon>Streptophyta</taxon>
        <taxon>Embryophyta</taxon>
        <taxon>Tracheophyta</taxon>
        <taxon>Spermatophyta</taxon>
        <taxon>Magnoliopsida</taxon>
        <taxon>eudicotyledons</taxon>
        <taxon>Gunneridae</taxon>
        <taxon>Pentapetalae</taxon>
        <taxon>asterids</taxon>
        <taxon>lamiids</taxon>
        <taxon>Lamiales</taxon>
        <taxon>Pedaliaceae</taxon>
        <taxon>Sesamum</taxon>
    </lineage>
</organism>
<accession>A0AAW2Y004</accession>
<sequence length="168" mass="19920">MSNEIQKQYERYEHVWSIMHRMKGPYAVPDWHIRYAMTKAFFGMRMIERSSVREHGVMILSLVEKLKDLQANFDEEETYVDLIIQLLPPFFDQIIISYNMNGLEESLHELINMLVQYEATIEKSAPSVLVERLQPLKRRARDAGREERKKDEMSSKLLLALRVLLLLH</sequence>
<name>A0AAW2Y004_9LAMI</name>